<organism evidence="2 3">
    <name type="scientific">Mycena alexandri</name>
    <dbReference type="NCBI Taxonomy" id="1745969"/>
    <lineage>
        <taxon>Eukaryota</taxon>
        <taxon>Fungi</taxon>
        <taxon>Dikarya</taxon>
        <taxon>Basidiomycota</taxon>
        <taxon>Agaricomycotina</taxon>
        <taxon>Agaricomycetes</taxon>
        <taxon>Agaricomycetidae</taxon>
        <taxon>Agaricales</taxon>
        <taxon>Marasmiineae</taxon>
        <taxon>Mycenaceae</taxon>
        <taxon>Mycena</taxon>
    </lineage>
</organism>
<dbReference type="GO" id="GO:0004672">
    <property type="term" value="F:protein kinase activity"/>
    <property type="evidence" value="ECO:0007669"/>
    <property type="project" value="InterPro"/>
</dbReference>
<dbReference type="SMART" id="SM00220">
    <property type="entry name" value="S_TKc"/>
    <property type="match status" value="1"/>
</dbReference>
<accession>A0AAD6X2E1</accession>
<dbReference type="InterPro" id="IPR000719">
    <property type="entry name" value="Prot_kinase_dom"/>
</dbReference>
<keyword evidence="3" id="KW-1185">Reference proteome</keyword>
<dbReference type="GO" id="GO:0005524">
    <property type="term" value="F:ATP binding"/>
    <property type="evidence" value="ECO:0007669"/>
    <property type="project" value="InterPro"/>
</dbReference>
<dbReference type="EMBL" id="JARJCM010000074">
    <property type="protein sequence ID" value="KAJ7032331.1"/>
    <property type="molecule type" value="Genomic_DNA"/>
</dbReference>
<evidence type="ECO:0000259" key="1">
    <source>
        <dbReference type="PROSITE" id="PS50011"/>
    </source>
</evidence>
<sequence>MNPHVTASMRMHYPLNKVELWWRDHQEWIESCGYLLRPRYRVGWERPTNREETMRSTSWVMDATRLADGVVVALKLISLDDLTVSGEERIMLLLNSEPLASHPDNPCPKLYDILTVPGDDNQKLLVLPFLRRFDSPPFETVGEVMDFCRQALHGLRFLHEHDIAHRDPHYMNIMLDPTSMYPNGFYTGHPSYDCYAADLSIRAQVFTRTQRPSRYYWIDYGLADVFRSDRADLRVPYVRGGDKDIPETRKGLTRADPFAADVWWVGNLIQTQLLERYSGLESLAPLVASMCRESPEDRPTMVAATVHFDKILMQCSSWRLRSLTVRRKHLLARFLQGLPPYILHTVSYLLTRKPALPSARSV</sequence>
<evidence type="ECO:0000313" key="2">
    <source>
        <dbReference type="EMBL" id="KAJ7032331.1"/>
    </source>
</evidence>
<feature type="domain" description="Protein kinase" evidence="1">
    <location>
        <begin position="46"/>
        <end position="356"/>
    </location>
</feature>
<comment type="caution">
    <text evidence="2">The sequence shown here is derived from an EMBL/GenBank/DDBJ whole genome shotgun (WGS) entry which is preliminary data.</text>
</comment>
<gene>
    <name evidence="2" type="ORF">C8F04DRAFT_1221938</name>
</gene>
<name>A0AAD6X2E1_9AGAR</name>
<dbReference type="PROSITE" id="PS50011">
    <property type="entry name" value="PROTEIN_KINASE_DOM"/>
    <property type="match status" value="1"/>
</dbReference>
<dbReference type="InterPro" id="IPR011009">
    <property type="entry name" value="Kinase-like_dom_sf"/>
</dbReference>
<dbReference type="Gene3D" id="1.10.510.10">
    <property type="entry name" value="Transferase(Phosphotransferase) domain 1"/>
    <property type="match status" value="1"/>
</dbReference>
<dbReference type="AlphaFoldDB" id="A0AAD6X2E1"/>
<evidence type="ECO:0000313" key="3">
    <source>
        <dbReference type="Proteomes" id="UP001218188"/>
    </source>
</evidence>
<reference evidence="2" key="1">
    <citation type="submission" date="2023-03" db="EMBL/GenBank/DDBJ databases">
        <title>Massive genome expansion in bonnet fungi (Mycena s.s.) driven by repeated elements and novel gene families across ecological guilds.</title>
        <authorList>
            <consortium name="Lawrence Berkeley National Laboratory"/>
            <person name="Harder C.B."/>
            <person name="Miyauchi S."/>
            <person name="Viragh M."/>
            <person name="Kuo A."/>
            <person name="Thoen E."/>
            <person name="Andreopoulos B."/>
            <person name="Lu D."/>
            <person name="Skrede I."/>
            <person name="Drula E."/>
            <person name="Henrissat B."/>
            <person name="Morin E."/>
            <person name="Kohler A."/>
            <person name="Barry K."/>
            <person name="LaButti K."/>
            <person name="Morin E."/>
            <person name="Salamov A."/>
            <person name="Lipzen A."/>
            <person name="Mereny Z."/>
            <person name="Hegedus B."/>
            <person name="Baldrian P."/>
            <person name="Stursova M."/>
            <person name="Weitz H."/>
            <person name="Taylor A."/>
            <person name="Grigoriev I.V."/>
            <person name="Nagy L.G."/>
            <person name="Martin F."/>
            <person name="Kauserud H."/>
        </authorList>
    </citation>
    <scope>NUCLEOTIDE SEQUENCE</scope>
    <source>
        <strain evidence="2">CBHHK200</strain>
    </source>
</reference>
<dbReference type="Proteomes" id="UP001218188">
    <property type="component" value="Unassembled WGS sequence"/>
</dbReference>
<proteinExistence type="predicted"/>
<protein>
    <recommendedName>
        <fullName evidence="1">Protein kinase domain-containing protein</fullName>
    </recommendedName>
</protein>
<dbReference type="SUPFAM" id="SSF56112">
    <property type="entry name" value="Protein kinase-like (PK-like)"/>
    <property type="match status" value="1"/>
</dbReference>